<keyword evidence="2" id="KW-1185">Reference proteome</keyword>
<dbReference type="Gene3D" id="1.10.10.10">
    <property type="entry name" value="Winged helix-like DNA-binding domain superfamily/Winged helix DNA-binding domain"/>
    <property type="match status" value="1"/>
</dbReference>
<sequence>MDDDDRDRNDQGRYTETVRPDDALAVFTDHEPRTTNEVADALDVSRRTALNKVTELVERGDLRRKKVGGRAVVFWKPASKE</sequence>
<dbReference type="GeneID" id="73903708"/>
<dbReference type="SUPFAM" id="SSF46785">
    <property type="entry name" value="Winged helix' DNA-binding domain"/>
    <property type="match status" value="1"/>
</dbReference>
<dbReference type="AlphaFoldDB" id="A0ABD5NP85"/>
<evidence type="ECO:0000313" key="2">
    <source>
        <dbReference type="Proteomes" id="UP001595846"/>
    </source>
</evidence>
<organism evidence="1 2">
    <name type="scientific">Halovivax cerinus</name>
    <dbReference type="NCBI Taxonomy" id="1487865"/>
    <lineage>
        <taxon>Archaea</taxon>
        <taxon>Methanobacteriati</taxon>
        <taxon>Methanobacteriota</taxon>
        <taxon>Stenosarchaea group</taxon>
        <taxon>Halobacteria</taxon>
        <taxon>Halobacteriales</taxon>
        <taxon>Natrialbaceae</taxon>
        <taxon>Halovivax</taxon>
    </lineage>
</organism>
<evidence type="ECO:0000313" key="1">
    <source>
        <dbReference type="EMBL" id="MFC3958656.1"/>
    </source>
</evidence>
<name>A0ABD5NP85_9EURY</name>
<reference evidence="1 2" key="1">
    <citation type="journal article" date="2019" name="Int. J. Syst. Evol. Microbiol.">
        <title>The Global Catalogue of Microorganisms (GCM) 10K type strain sequencing project: providing services to taxonomists for standard genome sequencing and annotation.</title>
        <authorList>
            <consortium name="The Broad Institute Genomics Platform"/>
            <consortium name="The Broad Institute Genome Sequencing Center for Infectious Disease"/>
            <person name="Wu L."/>
            <person name="Ma J."/>
        </authorList>
    </citation>
    <scope>NUCLEOTIDE SEQUENCE [LARGE SCALE GENOMIC DNA]</scope>
    <source>
        <strain evidence="1 2">IBRC-M 10256</strain>
    </source>
</reference>
<protein>
    <submittedName>
        <fullName evidence="1">ArsR family transcriptional regulator</fullName>
    </submittedName>
</protein>
<gene>
    <name evidence="1" type="ORF">ACFOUR_09780</name>
</gene>
<dbReference type="InterPro" id="IPR036388">
    <property type="entry name" value="WH-like_DNA-bd_sf"/>
</dbReference>
<dbReference type="EMBL" id="JBHSAQ010000006">
    <property type="protein sequence ID" value="MFC3958656.1"/>
    <property type="molecule type" value="Genomic_DNA"/>
</dbReference>
<dbReference type="RefSeq" id="WP_256530996.1">
    <property type="nucleotide sequence ID" value="NZ_CP101824.1"/>
</dbReference>
<dbReference type="Proteomes" id="UP001595846">
    <property type="component" value="Unassembled WGS sequence"/>
</dbReference>
<accession>A0ABD5NP85</accession>
<proteinExistence type="predicted"/>
<comment type="caution">
    <text evidence="1">The sequence shown here is derived from an EMBL/GenBank/DDBJ whole genome shotgun (WGS) entry which is preliminary data.</text>
</comment>
<dbReference type="InterPro" id="IPR036390">
    <property type="entry name" value="WH_DNA-bd_sf"/>
</dbReference>